<dbReference type="AlphaFoldDB" id="A0A485K806"/>
<evidence type="ECO:0000313" key="1">
    <source>
        <dbReference type="EMBL" id="KAF0716876.1"/>
    </source>
</evidence>
<name>A0A485K806_9STRA</name>
<dbReference type="Proteomes" id="UP000332933">
    <property type="component" value="Unassembled WGS sequence"/>
</dbReference>
<organism evidence="2 3">
    <name type="scientific">Aphanomyces stellatus</name>
    <dbReference type="NCBI Taxonomy" id="120398"/>
    <lineage>
        <taxon>Eukaryota</taxon>
        <taxon>Sar</taxon>
        <taxon>Stramenopiles</taxon>
        <taxon>Oomycota</taxon>
        <taxon>Saprolegniomycetes</taxon>
        <taxon>Saprolegniales</taxon>
        <taxon>Verrucalvaceae</taxon>
        <taxon>Aphanomyces</taxon>
    </lineage>
</organism>
<sequence length="114" mass="12989">MSVLQRIRTLGPFQRVVLPHNYLWYGFPDEHAFANMTAEKVLKACEISDDNVMDGFSISHHILRISPTLGNAFRDCVLKPASNQIIEALASNLLKTNVKEMRDLLKQYMQTLAQ</sequence>
<protein>
    <submittedName>
        <fullName evidence="2">Aste57867_2618 protein</fullName>
    </submittedName>
</protein>
<dbReference type="EMBL" id="VJMH01000343">
    <property type="protein sequence ID" value="KAF0716876.1"/>
    <property type="molecule type" value="Genomic_DNA"/>
</dbReference>
<evidence type="ECO:0000313" key="3">
    <source>
        <dbReference type="Proteomes" id="UP000332933"/>
    </source>
</evidence>
<dbReference type="EMBL" id="CAADRA010000343">
    <property type="protein sequence ID" value="VFT79814.1"/>
    <property type="molecule type" value="Genomic_DNA"/>
</dbReference>
<accession>A0A485K806</accession>
<gene>
    <name evidence="2" type="primary">Aste57867_2618</name>
    <name evidence="1" type="ORF">As57867_002611</name>
    <name evidence="2" type="ORF">ASTE57867_2618</name>
</gene>
<reference evidence="2 3" key="1">
    <citation type="submission" date="2019-03" db="EMBL/GenBank/DDBJ databases">
        <authorList>
            <person name="Gaulin E."/>
            <person name="Dumas B."/>
        </authorList>
    </citation>
    <scope>NUCLEOTIDE SEQUENCE [LARGE SCALE GENOMIC DNA]</scope>
    <source>
        <strain evidence="2">CBS 568.67</strain>
    </source>
</reference>
<evidence type="ECO:0000313" key="2">
    <source>
        <dbReference type="EMBL" id="VFT79814.1"/>
    </source>
</evidence>
<reference evidence="1" key="2">
    <citation type="submission" date="2019-06" db="EMBL/GenBank/DDBJ databases">
        <title>Genomics analysis of Aphanomyces spp. identifies a new class of oomycete effector associated with host adaptation.</title>
        <authorList>
            <person name="Gaulin E."/>
        </authorList>
    </citation>
    <scope>NUCLEOTIDE SEQUENCE</scope>
    <source>
        <strain evidence="1">CBS 578.67</strain>
    </source>
</reference>
<proteinExistence type="predicted"/>
<keyword evidence="3" id="KW-1185">Reference proteome</keyword>